<reference evidence="1" key="1">
    <citation type="submission" date="2018-05" db="EMBL/GenBank/DDBJ databases">
        <authorList>
            <person name="Lanie J.A."/>
            <person name="Ng W.-L."/>
            <person name="Kazmierczak K.M."/>
            <person name="Andrzejewski T.M."/>
            <person name="Davidsen T.M."/>
            <person name="Wayne K.J."/>
            <person name="Tettelin H."/>
            <person name="Glass J.I."/>
            <person name="Rusch D."/>
            <person name="Podicherti R."/>
            <person name="Tsui H.-C.T."/>
            <person name="Winkler M.E."/>
        </authorList>
    </citation>
    <scope>NUCLEOTIDE SEQUENCE</scope>
</reference>
<evidence type="ECO:0000313" key="1">
    <source>
        <dbReference type="EMBL" id="SVC36253.1"/>
    </source>
</evidence>
<organism evidence="1">
    <name type="scientific">marine metagenome</name>
    <dbReference type="NCBI Taxonomy" id="408172"/>
    <lineage>
        <taxon>unclassified sequences</taxon>
        <taxon>metagenomes</taxon>
        <taxon>ecological metagenomes</taxon>
    </lineage>
</organism>
<protein>
    <submittedName>
        <fullName evidence="1">Uncharacterized protein</fullName>
    </submittedName>
</protein>
<proteinExistence type="predicted"/>
<feature type="non-terminal residue" evidence="1">
    <location>
        <position position="29"/>
    </location>
</feature>
<dbReference type="EMBL" id="UINC01087137">
    <property type="protein sequence ID" value="SVC36253.1"/>
    <property type="molecule type" value="Genomic_DNA"/>
</dbReference>
<accession>A0A382LJ55</accession>
<dbReference type="AlphaFoldDB" id="A0A382LJ55"/>
<sequence>MLILFLYGLKYSSPKTIDTFELSKIIVID</sequence>
<gene>
    <name evidence="1" type="ORF">METZ01_LOCUS289107</name>
</gene>
<name>A0A382LJ55_9ZZZZ</name>